<keyword evidence="4" id="KW-1185">Reference proteome</keyword>
<comment type="caution">
    <text evidence="3">The sequence shown here is derived from an EMBL/GenBank/DDBJ whole genome shotgun (WGS) entry which is preliminary data.</text>
</comment>
<feature type="signal peptide" evidence="2">
    <location>
        <begin position="1"/>
        <end position="21"/>
    </location>
</feature>
<dbReference type="InterPro" id="IPR013517">
    <property type="entry name" value="FG-GAP"/>
</dbReference>
<dbReference type="Pfam" id="PF13517">
    <property type="entry name" value="FG-GAP_3"/>
    <property type="match status" value="1"/>
</dbReference>
<evidence type="ECO:0000256" key="2">
    <source>
        <dbReference type="SAM" id="SignalP"/>
    </source>
</evidence>
<dbReference type="AlphaFoldDB" id="A0AAE0FVX9"/>
<evidence type="ECO:0000313" key="4">
    <source>
        <dbReference type="Proteomes" id="UP001190700"/>
    </source>
</evidence>
<accession>A0AAE0FVX9</accession>
<proteinExistence type="predicted"/>
<dbReference type="Proteomes" id="UP001190700">
    <property type="component" value="Unassembled WGS sequence"/>
</dbReference>
<feature type="non-terminal residue" evidence="3">
    <location>
        <position position="140"/>
    </location>
</feature>
<gene>
    <name evidence="3" type="ORF">CYMTET_24363</name>
</gene>
<dbReference type="PANTHER" id="PTHR44103">
    <property type="entry name" value="PROPROTEIN CONVERTASE P"/>
    <property type="match status" value="1"/>
</dbReference>
<evidence type="ECO:0008006" key="5">
    <source>
        <dbReference type="Google" id="ProtNLM"/>
    </source>
</evidence>
<reference evidence="3 4" key="1">
    <citation type="journal article" date="2015" name="Genome Biol. Evol.">
        <title>Comparative Genomics of a Bacterivorous Green Alga Reveals Evolutionary Causalities and Consequences of Phago-Mixotrophic Mode of Nutrition.</title>
        <authorList>
            <person name="Burns J.A."/>
            <person name="Paasch A."/>
            <person name="Narechania A."/>
            <person name="Kim E."/>
        </authorList>
    </citation>
    <scope>NUCLEOTIDE SEQUENCE [LARGE SCALE GENOMIC DNA]</scope>
    <source>
        <strain evidence="3 4">PLY_AMNH</strain>
    </source>
</reference>
<sequence>MRRLFVLLGVALMKWFYLASAQATPSTSSGFSLRVISTLADGASFVYAADVDGDGDIDVLSASYGDDKIAWYANNGSGVFGSQQVISTLADNARSVYAADVDGDGDMDVLSASLLDSKIAWCTNRYSDSDTYSIANKTTH</sequence>
<dbReference type="SUPFAM" id="SSF69318">
    <property type="entry name" value="Integrin alpha N-terminal domain"/>
    <property type="match status" value="1"/>
</dbReference>
<feature type="chain" id="PRO_5042150342" description="VCBS repeat-containing protein" evidence="2">
    <location>
        <begin position="22"/>
        <end position="140"/>
    </location>
</feature>
<keyword evidence="1 2" id="KW-0732">Signal</keyword>
<dbReference type="EMBL" id="LGRX02012647">
    <property type="protein sequence ID" value="KAK3267056.1"/>
    <property type="molecule type" value="Genomic_DNA"/>
</dbReference>
<name>A0AAE0FVX9_9CHLO</name>
<dbReference type="PANTHER" id="PTHR44103:SF1">
    <property type="entry name" value="PROPROTEIN CONVERTASE P"/>
    <property type="match status" value="1"/>
</dbReference>
<dbReference type="InterPro" id="IPR028994">
    <property type="entry name" value="Integrin_alpha_N"/>
</dbReference>
<organism evidence="3 4">
    <name type="scientific">Cymbomonas tetramitiformis</name>
    <dbReference type="NCBI Taxonomy" id="36881"/>
    <lineage>
        <taxon>Eukaryota</taxon>
        <taxon>Viridiplantae</taxon>
        <taxon>Chlorophyta</taxon>
        <taxon>Pyramimonadophyceae</taxon>
        <taxon>Pyramimonadales</taxon>
        <taxon>Pyramimonadaceae</taxon>
        <taxon>Cymbomonas</taxon>
    </lineage>
</organism>
<evidence type="ECO:0000256" key="1">
    <source>
        <dbReference type="ARBA" id="ARBA00022729"/>
    </source>
</evidence>
<protein>
    <recommendedName>
        <fullName evidence="5">VCBS repeat-containing protein</fullName>
    </recommendedName>
</protein>
<evidence type="ECO:0000313" key="3">
    <source>
        <dbReference type="EMBL" id="KAK3267056.1"/>
    </source>
</evidence>